<evidence type="ECO:0000313" key="3">
    <source>
        <dbReference type="EMBL" id="KAK6168213.1"/>
    </source>
</evidence>
<feature type="compositionally biased region" description="Acidic residues" evidence="1">
    <location>
        <begin position="122"/>
        <end position="156"/>
    </location>
</feature>
<name>A0AAN8J0U9_PATCE</name>
<accession>A0AAN8J0U9</accession>
<reference evidence="3 4" key="1">
    <citation type="submission" date="2024-01" db="EMBL/GenBank/DDBJ databases">
        <title>The genome of the rayed Mediterranean limpet Patella caerulea (Linnaeus, 1758).</title>
        <authorList>
            <person name="Anh-Thu Weber A."/>
            <person name="Halstead-Nussloch G."/>
        </authorList>
    </citation>
    <scope>NUCLEOTIDE SEQUENCE [LARGE SCALE GENOMIC DNA]</scope>
    <source>
        <strain evidence="3">AATW-2023a</strain>
        <tissue evidence="3">Whole specimen</tissue>
    </source>
</reference>
<dbReference type="Proteomes" id="UP001347796">
    <property type="component" value="Unassembled WGS sequence"/>
</dbReference>
<keyword evidence="2" id="KW-0732">Signal</keyword>
<dbReference type="AlphaFoldDB" id="A0AAN8J0U9"/>
<dbReference type="EMBL" id="JAZGQO010000018">
    <property type="protein sequence ID" value="KAK6168213.1"/>
    <property type="molecule type" value="Genomic_DNA"/>
</dbReference>
<sequence length="192" mass="21623">MMMVKSGLLCVMILCVLGRFVDGGAVNEELANELRQVLRDLKQEGALNNERRQVPVESNPVEDSPPSEQQIDRNKLIDKILMRNRADLEQLSTAELVELSKDQEEEFGGASSSSVDNTSEMTNEEVDDLATEETVEEETETTEEEETGTTEGEETETERSEIENTVMDEGELATKMKKEAILKLLKRLIERK</sequence>
<feature type="region of interest" description="Disordered" evidence="1">
    <location>
        <begin position="46"/>
        <end position="73"/>
    </location>
</feature>
<evidence type="ECO:0000256" key="1">
    <source>
        <dbReference type="SAM" id="MobiDB-lite"/>
    </source>
</evidence>
<evidence type="ECO:0000313" key="4">
    <source>
        <dbReference type="Proteomes" id="UP001347796"/>
    </source>
</evidence>
<organism evidence="3 4">
    <name type="scientific">Patella caerulea</name>
    <name type="common">Rayed Mediterranean limpet</name>
    <dbReference type="NCBI Taxonomy" id="87958"/>
    <lineage>
        <taxon>Eukaryota</taxon>
        <taxon>Metazoa</taxon>
        <taxon>Spiralia</taxon>
        <taxon>Lophotrochozoa</taxon>
        <taxon>Mollusca</taxon>
        <taxon>Gastropoda</taxon>
        <taxon>Patellogastropoda</taxon>
        <taxon>Patelloidea</taxon>
        <taxon>Patellidae</taxon>
        <taxon>Patella</taxon>
    </lineage>
</organism>
<feature type="compositionally biased region" description="Polar residues" evidence="1">
    <location>
        <begin position="110"/>
        <end position="121"/>
    </location>
</feature>
<feature type="region of interest" description="Disordered" evidence="1">
    <location>
        <begin position="102"/>
        <end position="171"/>
    </location>
</feature>
<comment type="caution">
    <text evidence="3">The sequence shown here is derived from an EMBL/GenBank/DDBJ whole genome shotgun (WGS) entry which is preliminary data.</text>
</comment>
<proteinExistence type="predicted"/>
<evidence type="ECO:0000256" key="2">
    <source>
        <dbReference type="SAM" id="SignalP"/>
    </source>
</evidence>
<protein>
    <submittedName>
        <fullName evidence="3">Uncharacterized protein</fullName>
    </submittedName>
</protein>
<feature type="chain" id="PRO_5043006631" evidence="2">
    <location>
        <begin position="19"/>
        <end position="192"/>
    </location>
</feature>
<gene>
    <name evidence="3" type="ORF">SNE40_022086</name>
</gene>
<keyword evidence="4" id="KW-1185">Reference proteome</keyword>
<feature type="signal peptide" evidence="2">
    <location>
        <begin position="1"/>
        <end position="18"/>
    </location>
</feature>